<dbReference type="AlphaFoldDB" id="A0A812S1E4"/>
<evidence type="ECO:0000313" key="2">
    <source>
        <dbReference type="EMBL" id="CAE7463701.1"/>
    </source>
</evidence>
<name>A0A812S1E4_9DINO</name>
<gene>
    <name evidence="2" type="ORF">SNEC2469_LOCUS12997</name>
</gene>
<evidence type="ECO:0000313" key="3">
    <source>
        <dbReference type="Proteomes" id="UP000601435"/>
    </source>
</evidence>
<proteinExistence type="predicted"/>
<protein>
    <submittedName>
        <fullName evidence="2">Uncharacterized protein</fullName>
    </submittedName>
</protein>
<feature type="region of interest" description="Disordered" evidence="1">
    <location>
        <begin position="170"/>
        <end position="191"/>
    </location>
</feature>
<organism evidence="2 3">
    <name type="scientific">Symbiodinium necroappetens</name>
    <dbReference type="NCBI Taxonomy" id="1628268"/>
    <lineage>
        <taxon>Eukaryota</taxon>
        <taxon>Sar</taxon>
        <taxon>Alveolata</taxon>
        <taxon>Dinophyceae</taxon>
        <taxon>Suessiales</taxon>
        <taxon>Symbiodiniaceae</taxon>
        <taxon>Symbiodinium</taxon>
    </lineage>
</organism>
<feature type="non-terminal residue" evidence="2">
    <location>
        <position position="191"/>
    </location>
</feature>
<keyword evidence="3" id="KW-1185">Reference proteome</keyword>
<dbReference type="Proteomes" id="UP000601435">
    <property type="component" value="Unassembled WGS sequence"/>
</dbReference>
<reference evidence="2" key="1">
    <citation type="submission" date="2021-02" db="EMBL/GenBank/DDBJ databases">
        <authorList>
            <person name="Dougan E. K."/>
            <person name="Rhodes N."/>
            <person name="Thang M."/>
            <person name="Chan C."/>
        </authorList>
    </citation>
    <scope>NUCLEOTIDE SEQUENCE</scope>
</reference>
<sequence>EYTAALLSAGLAAVTPARVGHAFLHARAARTENDRIYPALWKDDMGHGSALAGALAAAVLVRALGLDDGRPLGRILEAMLPSAWRTASPGFAGQAEFGQKGWRDEGKGTTAEVMQLLGNTEEDLPLSKYPPGMRTEKRDLGFAFGDILASAACKAVDACTVDASAARTAAGYATQPPPAAEAVSKSRRWKR</sequence>
<comment type="caution">
    <text evidence="2">The sequence shown here is derived from an EMBL/GenBank/DDBJ whole genome shotgun (WGS) entry which is preliminary data.</text>
</comment>
<dbReference type="EMBL" id="CAJNJA010020698">
    <property type="protein sequence ID" value="CAE7463701.1"/>
    <property type="molecule type" value="Genomic_DNA"/>
</dbReference>
<accession>A0A812S1E4</accession>
<dbReference type="OrthoDB" id="422944at2759"/>
<evidence type="ECO:0000256" key="1">
    <source>
        <dbReference type="SAM" id="MobiDB-lite"/>
    </source>
</evidence>